<dbReference type="STRING" id="386301.SAMN05216282_1239"/>
<sequence>MVSACPLTVPQRDAEDTYAGPVQFSLWLALLGAGTLISFTPGAGAINTMSNALNSGFRRSIWGILGQQAALLAHIVIVALGVGVLVAGSPLAFNVIRFVGAAYLVYLGIRQFLAKPALDAEREPALRNDPAWSMFRRGLWVNMLNPKAIVFFLAFLPQFIRLDRPLLPQYFIVAATVIVVDILVMWFFFAVTARSLQRFTGDARGQRVVNRVFGVLFVAVGVLLAVIH</sequence>
<dbReference type="AlphaFoldDB" id="A0A1G9GPE4"/>
<feature type="transmembrane region" description="Helical" evidence="6">
    <location>
        <begin position="172"/>
        <end position="196"/>
    </location>
</feature>
<dbReference type="PANTHER" id="PTHR30086:SF14">
    <property type="entry name" value="HOMOSERINE_HOMOSERINE LACTONE EFFLUX PROTEIN"/>
    <property type="match status" value="1"/>
</dbReference>
<evidence type="ECO:0000256" key="3">
    <source>
        <dbReference type="ARBA" id="ARBA00022692"/>
    </source>
</evidence>
<evidence type="ECO:0000256" key="1">
    <source>
        <dbReference type="ARBA" id="ARBA00004651"/>
    </source>
</evidence>
<evidence type="ECO:0000256" key="4">
    <source>
        <dbReference type="ARBA" id="ARBA00022989"/>
    </source>
</evidence>
<keyword evidence="5 6" id="KW-0472">Membrane</keyword>
<feature type="transmembrane region" description="Helical" evidence="6">
    <location>
        <begin position="208"/>
        <end position="227"/>
    </location>
</feature>
<evidence type="ECO:0000256" key="2">
    <source>
        <dbReference type="ARBA" id="ARBA00022475"/>
    </source>
</evidence>
<name>A0A1G9GPE4_9MICO</name>
<keyword evidence="8" id="KW-1185">Reference proteome</keyword>
<feature type="transmembrane region" description="Helical" evidence="6">
    <location>
        <begin position="139"/>
        <end position="160"/>
    </location>
</feature>
<reference evidence="7 8" key="1">
    <citation type="submission" date="2016-10" db="EMBL/GenBank/DDBJ databases">
        <authorList>
            <person name="de Groot N.N."/>
        </authorList>
    </citation>
    <scope>NUCLEOTIDE SEQUENCE [LARGE SCALE GENOMIC DNA]</scope>
    <source>
        <strain evidence="7 8">CGMCC 1.5382</strain>
    </source>
</reference>
<gene>
    <name evidence="7" type="ORF">SAMN05216282_1239</name>
</gene>
<evidence type="ECO:0000256" key="5">
    <source>
        <dbReference type="ARBA" id="ARBA00023136"/>
    </source>
</evidence>
<dbReference type="PIRSF" id="PIRSF006324">
    <property type="entry name" value="LeuE"/>
    <property type="match status" value="1"/>
</dbReference>
<keyword evidence="2" id="KW-1003">Cell membrane</keyword>
<evidence type="ECO:0000256" key="6">
    <source>
        <dbReference type="SAM" id="Phobius"/>
    </source>
</evidence>
<evidence type="ECO:0000313" key="7">
    <source>
        <dbReference type="EMBL" id="SDL02375.1"/>
    </source>
</evidence>
<evidence type="ECO:0000313" key="8">
    <source>
        <dbReference type="Proteomes" id="UP000198701"/>
    </source>
</evidence>
<feature type="transmembrane region" description="Helical" evidence="6">
    <location>
        <begin position="26"/>
        <end position="49"/>
    </location>
</feature>
<keyword evidence="4 6" id="KW-1133">Transmembrane helix</keyword>
<comment type="subcellular location">
    <subcellularLocation>
        <location evidence="1">Cell membrane</location>
        <topology evidence="1">Multi-pass membrane protein</topology>
    </subcellularLocation>
</comment>
<dbReference type="Pfam" id="PF01810">
    <property type="entry name" value="LysE"/>
    <property type="match status" value="1"/>
</dbReference>
<dbReference type="GO" id="GO:0042970">
    <property type="term" value="F:homoserine transmembrane transporter activity"/>
    <property type="evidence" value="ECO:0007669"/>
    <property type="project" value="TreeGrafter"/>
</dbReference>
<dbReference type="GO" id="GO:0005886">
    <property type="term" value="C:plasma membrane"/>
    <property type="evidence" value="ECO:0007669"/>
    <property type="project" value="UniProtKB-SubCell"/>
</dbReference>
<feature type="transmembrane region" description="Helical" evidence="6">
    <location>
        <begin position="91"/>
        <end position="109"/>
    </location>
</feature>
<accession>A0A1G9GPE4</accession>
<protein>
    <submittedName>
        <fullName evidence="7">Homoserine/homoserine lactone efflux protein</fullName>
    </submittedName>
</protein>
<dbReference type="Proteomes" id="UP000198701">
    <property type="component" value="Unassembled WGS sequence"/>
</dbReference>
<organism evidence="7 8">
    <name type="scientific">Cryobacterium psychrotolerans</name>
    <dbReference type="NCBI Taxonomy" id="386301"/>
    <lineage>
        <taxon>Bacteria</taxon>
        <taxon>Bacillati</taxon>
        <taxon>Actinomycetota</taxon>
        <taxon>Actinomycetes</taxon>
        <taxon>Micrococcales</taxon>
        <taxon>Microbacteriaceae</taxon>
        <taxon>Cryobacterium</taxon>
    </lineage>
</organism>
<dbReference type="EMBL" id="FNFU01000023">
    <property type="protein sequence ID" value="SDL02375.1"/>
    <property type="molecule type" value="Genomic_DNA"/>
</dbReference>
<keyword evidence="3 6" id="KW-0812">Transmembrane</keyword>
<dbReference type="InterPro" id="IPR001123">
    <property type="entry name" value="LeuE-type"/>
</dbReference>
<proteinExistence type="predicted"/>
<dbReference type="PANTHER" id="PTHR30086">
    <property type="entry name" value="ARGININE EXPORTER PROTEIN ARGO"/>
    <property type="match status" value="1"/>
</dbReference>
<feature type="transmembrane region" description="Helical" evidence="6">
    <location>
        <begin position="61"/>
        <end position="85"/>
    </location>
</feature>